<name>A0A125NU34_HYPSL</name>
<keyword evidence="3" id="KW-1185">Reference proteome</keyword>
<proteinExistence type="predicted"/>
<accession>A0A125NU34</accession>
<dbReference type="PATRIC" id="fig|121290.4.peg.3590"/>
<reference evidence="2 3" key="1">
    <citation type="submission" date="2015-10" db="EMBL/GenBank/DDBJ databases">
        <title>Transcriptomic analysis of a linuron degrading triple-species bacterial consortium.</title>
        <authorList>
            <person name="Albers P."/>
        </authorList>
    </citation>
    <scope>NUCLEOTIDE SEQUENCE [LARGE SCALE GENOMIC DNA]</scope>
    <source>
        <strain evidence="2 3">WDL6</strain>
    </source>
</reference>
<dbReference type="RefSeq" id="WP_068463601.1">
    <property type="nucleotide sequence ID" value="NZ_LMTR01000081.1"/>
</dbReference>
<dbReference type="AlphaFoldDB" id="A0A125NU34"/>
<dbReference type="OrthoDB" id="7376020at2"/>
<feature type="chain" id="PRO_5007178208" evidence="1">
    <location>
        <begin position="30"/>
        <end position="178"/>
    </location>
</feature>
<evidence type="ECO:0000313" key="3">
    <source>
        <dbReference type="Proteomes" id="UP000059074"/>
    </source>
</evidence>
<feature type="signal peptide" evidence="1">
    <location>
        <begin position="1"/>
        <end position="29"/>
    </location>
</feature>
<gene>
    <name evidence="2" type="ORF">APY04_2857</name>
</gene>
<dbReference type="Proteomes" id="UP000059074">
    <property type="component" value="Unassembled WGS sequence"/>
</dbReference>
<evidence type="ECO:0000256" key="1">
    <source>
        <dbReference type="SAM" id="SignalP"/>
    </source>
</evidence>
<dbReference type="EMBL" id="LMTR01000081">
    <property type="protein sequence ID" value="KWT65395.1"/>
    <property type="molecule type" value="Genomic_DNA"/>
</dbReference>
<evidence type="ECO:0000313" key="2">
    <source>
        <dbReference type="EMBL" id="KWT65395.1"/>
    </source>
</evidence>
<dbReference type="STRING" id="121290.APY04_2857"/>
<sequence>MRNTNTPTVSMLALSALLAGVVIASPAIADEGCKGFKWPVDTEVGWLKADDHLQIKSGAEIDPQPTRAITLELEPAKDVKMPVAAGVKPQAIGAGTFSGWFTLPAGVKPGIYQVSLSTNGWLDAAQNGQLIRSNGFTGRRECDVIHKSVRFELGEGPVTIQISGAPKQTVLVTFKAAE</sequence>
<comment type="caution">
    <text evidence="2">The sequence shown here is derived from an EMBL/GenBank/DDBJ whole genome shotgun (WGS) entry which is preliminary data.</text>
</comment>
<organism evidence="2 3">
    <name type="scientific">Hyphomicrobium sulfonivorans</name>
    <dbReference type="NCBI Taxonomy" id="121290"/>
    <lineage>
        <taxon>Bacteria</taxon>
        <taxon>Pseudomonadati</taxon>
        <taxon>Pseudomonadota</taxon>
        <taxon>Alphaproteobacteria</taxon>
        <taxon>Hyphomicrobiales</taxon>
        <taxon>Hyphomicrobiaceae</taxon>
        <taxon>Hyphomicrobium</taxon>
    </lineage>
</organism>
<keyword evidence="1" id="KW-0732">Signal</keyword>
<protein>
    <submittedName>
        <fullName evidence="2">Uncharacterized protein</fullName>
    </submittedName>
</protein>